<proteinExistence type="predicted"/>
<organism evidence="9 10">
    <name type="scientific">Plasmodiophora brassicae</name>
    <name type="common">Clubroot disease agent</name>
    <dbReference type="NCBI Taxonomy" id="37360"/>
    <lineage>
        <taxon>Eukaryota</taxon>
        <taxon>Sar</taxon>
        <taxon>Rhizaria</taxon>
        <taxon>Endomyxa</taxon>
        <taxon>Phytomyxea</taxon>
        <taxon>Plasmodiophorida</taxon>
        <taxon>Plasmodiophoridae</taxon>
        <taxon>Plasmodiophora</taxon>
    </lineage>
</organism>
<feature type="domain" description="Cation efflux protein transmembrane" evidence="8">
    <location>
        <begin position="95"/>
        <end position="278"/>
    </location>
</feature>
<feature type="transmembrane region" description="Helical" evidence="7">
    <location>
        <begin position="236"/>
        <end position="256"/>
    </location>
</feature>
<dbReference type="AlphaFoldDB" id="A0A3P3YN67"/>
<keyword evidence="3 7" id="KW-0812">Transmembrane</keyword>
<feature type="region of interest" description="Disordered" evidence="6">
    <location>
        <begin position="1"/>
        <end position="45"/>
    </location>
</feature>
<evidence type="ECO:0000256" key="7">
    <source>
        <dbReference type="SAM" id="Phobius"/>
    </source>
</evidence>
<feature type="transmembrane region" description="Helical" evidence="7">
    <location>
        <begin position="154"/>
        <end position="176"/>
    </location>
</feature>
<dbReference type="GO" id="GO:0005794">
    <property type="term" value="C:Golgi apparatus"/>
    <property type="evidence" value="ECO:0007669"/>
    <property type="project" value="TreeGrafter"/>
</dbReference>
<dbReference type="Proteomes" id="UP000290189">
    <property type="component" value="Unassembled WGS sequence"/>
</dbReference>
<dbReference type="InterPro" id="IPR058533">
    <property type="entry name" value="Cation_efflux_TM"/>
</dbReference>
<dbReference type="GO" id="GO:0016020">
    <property type="term" value="C:membrane"/>
    <property type="evidence" value="ECO:0007669"/>
    <property type="project" value="UniProtKB-SubCell"/>
</dbReference>
<dbReference type="SUPFAM" id="SSF161111">
    <property type="entry name" value="Cation efflux protein transmembrane domain-like"/>
    <property type="match status" value="1"/>
</dbReference>
<evidence type="ECO:0000259" key="8">
    <source>
        <dbReference type="Pfam" id="PF01545"/>
    </source>
</evidence>
<gene>
    <name evidence="9" type="ORF">PLBR_LOCUS8863</name>
</gene>
<keyword evidence="9" id="KW-0496">Mitochondrion</keyword>
<evidence type="ECO:0000256" key="1">
    <source>
        <dbReference type="ARBA" id="ARBA00004141"/>
    </source>
</evidence>
<dbReference type="GO" id="GO:0006882">
    <property type="term" value="P:intracellular zinc ion homeostasis"/>
    <property type="evidence" value="ECO:0007669"/>
    <property type="project" value="InterPro"/>
</dbReference>
<feature type="compositionally biased region" description="Low complexity" evidence="6">
    <location>
        <begin position="19"/>
        <end position="37"/>
    </location>
</feature>
<dbReference type="PANTHER" id="PTHR45755">
    <property type="match status" value="1"/>
</dbReference>
<dbReference type="NCBIfam" id="TIGR01297">
    <property type="entry name" value="CDF"/>
    <property type="match status" value="1"/>
</dbReference>
<accession>A0A3P3YN67</accession>
<evidence type="ECO:0000313" key="10">
    <source>
        <dbReference type="Proteomes" id="UP000290189"/>
    </source>
</evidence>
<name>A0A3P3YN67_PLABS</name>
<evidence type="ECO:0000256" key="2">
    <source>
        <dbReference type="ARBA" id="ARBA00022448"/>
    </source>
</evidence>
<keyword evidence="5 7" id="KW-0472">Membrane</keyword>
<comment type="subcellular location">
    <subcellularLocation>
        <location evidence="1">Membrane</location>
        <topology evidence="1">Multi-pass membrane protein</topology>
    </subcellularLocation>
</comment>
<dbReference type="InterPro" id="IPR002524">
    <property type="entry name" value="Cation_efflux"/>
</dbReference>
<evidence type="ECO:0000256" key="3">
    <source>
        <dbReference type="ARBA" id="ARBA00022692"/>
    </source>
</evidence>
<sequence>MLAENPRAAKMLGSSAADSVPFPSLTSSRSSSSPATTETGSSTWNGGAVRRQRIVLRWTRAVQALARRVLGHDQVSLARFSRTALNDDDSKSLALYLVMTYSVMAVQFLSGCMLWNIGLVAVSLTKLFDSTVLVASLAAMMVSKRPPDSAFSFGYGRFEVLASFTTSCFLLFNAFFTCMESLHVLLTNAPISMHRRVVFEVIGLVVNAFGAYRFTCGRLGEGVTRSGARQANLHCVYLYILCDALSRIVFLFLAFFPESSLSYLLSAICNACVAIYLVWPVFIHTSLTLLQARPTEEADALRRCIRDISAFDGVLECRTANFWSLVPGDLVGTLHVRIRSDASEAAVLDFAHTVLAKSARHPTIQIDKDSVIE</sequence>
<dbReference type="GO" id="GO:0005385">
    <property type="term" value="F:zinc ion transmembrane transporter activity"/>
    <property type="evidence" value="ECO:0007669"/>
    <property type="project" value="InterPro"/>
</dbReference>
<evidence type="ECO:0000256" key="5">
    <source>
        <dbReference type="ARBA" id="ARBA00023136"/>
    </source>
</evidence>
<geneLocation type="mitochondrion" evidence="9"/>
<feature type="transmembrane region" description="Helical" evidence="7">
    <location>
        <begin position="262"/>
        <end position="283"/>
    </location>
</feature>
<feature type="transmembrane region" description="Helical" evidence="7">
    <location>
        <begin position="196"/>
        <end position="215"/>
    </location>
</feature>
<dbReference type="InterPro" id="IPR027469">
    <property type="entry name" value="Cation_efflux_TMD_sf"/>
</dbReference>
<keyword evidence="2" id="KW-0813">Transport</keyword>
<dbReference type="Pfam" id="PF01545">
    <property type="entry name" value="Cation_efflux"/>
    <property type="match status" value="1"/>
</dbReference>
<dbReference type="Gene3D" id="1.20.1510.10">
    <property type="entry name" value="Cation efflux protein transmembrane domain"/>
    <property type="match status" value="1"/>
</dbReference>
<evidence type="ECO:0000256" key="4">
    <source>
        <dbReference type="ARBA" id="ARBA00022989"/>
    </source>
</evidence>
<feature type="transmembrane region" description="Helical" evidence="7">
    <location>
        <begin position="123"/>
        <end position="142"/>
    </location>
</feature>
<protein>
    <recommendedName>
        <fullName evidence="8">Cation efflux protein transmembrane domain-containing protein</fullName>
    </recommendedName>
</protein>
<evidence type="ECO:0000313" key="9">
    <source>
        <dbReference type="EMBL" id="SPR01648.1"/>
    </source>
</evidence>
<reference evidence="9 10" key="1">
    <citation type="submission" date="2018-03" db="EMBL/GenBank/DDBJ databases">
        <authorList>
            <person name="Fogelqvist J."/>
        </authorList>
    </citation>
    <scope>NUCLEOTIDE SEQUENCE [LARGE SCALE GENOMIC DNA]</scope>
</reference>
<keyword evidence="4 7" id="KW-1133">Transmembrane helix</keyword>
<dbReference type="PANTHER" id="PTHR45755:SF3">
    <property type="entry name" value="METAL TOLERANCE PROTEIN C2"/>
    <property type="match status" value="1"/>
</dbReference>
<dbReference type="InterPro" id="IPR045316">
    <property type="entry name" value="Msc2-like"/>
</dbReference>
<dbReference type="EMBL" id="OVEO01000018">
    <property type="protein sequence ID" value="SPR01648.1"/>
    <property type="molecule type" value="Genomic_DNA"/>
</dbReference>
<evidence type="ECO:0000256" key="6">
    <source>
        <dbReference type="SAM" id="MobiDB-lite"/>
    </source>
</evidence>
<feature type="transmembrane region" description="Helical" evidence="7">
    <location>
        <begin position="93"/>
        <end position="117"/>
    </location>
</feature>